<name>A0A7W5VDT4_9ACTN</name>
<proteinExistence type="predicted"/>
<evidence type="ECO:0000313" key="2">
    <source>
        <dbReference type="Proteomes" id="UP000579945"/>
    </source>
</evidence>
<dbReference type="RefSeq" id="WP_281388187.1">
    <property type="nucleotide sequence ID" value="NZ_BAAAXX010000019.1"/>
</dbReference>
<dbReference type="GeneID" id="95396316"/>
<keyword evidence="2" id="KW-1185">Reference proteome</keyword>
<protein>
    <submittedName>
        <fullName evidence="1">Uncharacterized protein</fullName>
    </submittedName>
</protein>
<dbReference type="Proteomes" id="UP000579945">
    <property type="component" value="Unassembled WGS sequence"/>
</dbReference>
<reference evidence="1 2" key="1">
    <citation type="submission" date="2020-08" db="EMBL/GenBank/DDBJ databases">
        <title>Sequencing the genomes of 1000 actinobacteria strains.</title>
        <authorList>
            <person name="Klenk H.-P."/>
        </authorList>
    </citation>
    <scope>NUCLEOTIDE SEQUENCE [LARGE SCALE GENOMIC DNA]</scope>
    <source>
        <strain evidence="1 2">DSM 44320</strain>
    </source>
</reference>
<dbReference type="EMBL" id="JACIBV010000001">
    <property type="protein sequence ID" value="MBB3730065.1"/>
    <property type="molecule type" value="Genomic_DNA"/>
</dbReference>
<gene>
    <name evidence="1" type="ORF">FHR33_005925</name>
</gene>
<organism evidence="1 2">
    <name type="scientific">Nonomuraea dietziae</name>
    <dbReference type="NCBI Taxonomy" id="65515"/>
    <lineage>
        <taxon>Bacteria</taxon>
        <taxon>Bacillati</taxon>
        <taxon>Actinomycetota</taxon>
        <taxon>Actinomycetes</taxon>
        <taxon>Streptosporangiales</taxon>
        <taxon>Streptosporangiaceae</taxon>
        <taxon>Nonomuraea</taxon>
    </lineage>
</organism>
<accession>A0A7W5VDT4</accession>
<comment type="caution">
    <text evidence="1">The sequence shown here is derived from an EMBL/GenBank/DDBJ whole genome shotgun (WGS) entry which is preliminary data.</text>
</comment>
<evidence type="ECO:0000313" key="1">
    <source>
        <dbReference type="EMBL" id="MBB3730065.1"/>
    </source>
</evidence>
<dbReference type="AlphaFoldDB" id="A0A7W5VDT4"/>
<sequence>MAGDHQIDGHQVDYAVFGQQTDVLVLLDLLRGVVEVSHGDAPSA</sequence>